<protein>
    <submittedName>
        <fullName evidence="1">Uncharacterized protein</fullName>
    </submittedName>
</protein>
<dbReference type="Proteomes" id="UP001206925">
    <property type="component" value="Unassembled WGS sequence"/>
</dbReference>
<comment type="caution">
    <text evidence="1">The sequence shown here is derived from an EMBL/GenBank/DDBJ whole genome shotgun (WGS) entry which is preliminary data.</text>
</comment>
<feature type="non-terminal residue" evidence="1">
    <location>
        <position position="78"/>
    </location>
</feature>
<dbReference type="AlphaFoldDB" id="A0AAD5C279"/>
<proteinExistence type="predicted"/>
<gene>
    <name evidence="1" type="ORF">M8C21_014012</name>
</gene>
<evidence type="ECO:0000313" key="1">
    <source>
        <dbReference type="EMBL" id="KAI7733747.1"/>
    </source>
</evidence>
<accession>A0AAD5C279</accession>
<dbReference type="EMBL" id="JAMZMK010009911">
    <property type="protein sequence ID" value="KAI7733747.1"/>
    <property type="molecule type" value="Genomic_DNA"/>
</dbReference>
<sequence length="78" mass="8613">MFIELQFQKICGNIMTRASRTSWFDSQLEDACLFGTTASCSLIKLLILMSCTYVGSDGLAFLRGLPNLTSLAEVDKNI</sequence>
<reference evidence="1" key="1">
    <citation type="submission" date="2022-06" db="EMBL/GenBank/DDBJ databases">
        <title>Uncovering the hologenomic basis of an extraordinary plant invasion.</title>
        <authorList>
            <person name="Bieker V.C."/>
            <person name="Martin M.D."/>
            <person name="Gilbert T."/>
            <person name="Hodgins K."/>
            <person name="Battlay P."/>
            <person name="Petersen B."/>
            <person name="Wilson J."/>
        </authorList>
    </citation>
    <scope>NUCLEOTIDE SEQUENCE</scope>
    <source>
        <strain evidence="1">AA19_3_7</strain>
        <tissue evidence="1">Leaf</tissue>
    </source>
</reference>
<name>A0AAD5C279_AMBAR</name>
<evidence type="ECO:0000313" key="2">
    <source>
        <dbReference type="Proteomes" id="UP001206925"/>
    </source>
</evidence>
<keyword evidence="2" id="KW-1185">Reference proteome</keyword>
<organism evidence="1 2">
    <name type="scientific">Ambrosia artemisiifolia</name>
    <name type="common">Common ragweed</name>
    <dbReference type="NCBI Taxonomy" id="4212"/>
    <lineage>
        <taxon>Eukaryota</taxon>
        <taxon>Viridiplantae</taxon>
        <taxon>Streptophyta</taxon>
        <taxon>Embryophyta</taxon>
        <taxon>Tracheophyta</taxon>
        <taxon>Spermatophyta</taxon>
        <taxon>Magnoliopsida</taxon>
        <taxon>eudicotyledons</taxon>
        <taxon>Gunneridae</taxon>
        <taxon>Pentapetalae</taxon>
        <taxon>asterids</taxon>
        <taxon>campanulids</taxon>
        <taxon>Asterales</taxon>
        <taxon>Asteraceae</taxon>
        <taxon>Asteroideae</taxon>
        <taxon>Heliantheae alliance</taxon>
        <taxon>Heliantheae</taxon>
        <taxon>Ambrosia</taxon>
    </lineage>
</organism>